<evidence type="ECO:0000256" key="3">
    <source>
        <dbReference type="ARBA" id="ARBA00022679"/>
    </source>
</evidence>
<evidence type="ECO:0000259" key="4">
    <source>
        <dbReference type="Pfam" id="PF00852"/>
    </source>
</evidence>
<dbReference type="InterPro" id="IPR001503">
    <property type="entry name" value="Glyco_trans_10"/>
</dbReference>
<dbReference type="Proteomes" id="UP000182737">
    <property type="component" value="Unassembled WGS sequence"/>
</dbReference>
<organism evidence="5 6">
    <name type="scientific">Treponema bryantii</name>
    <dbReference type="NCBI Taxonomy" id="163"/>
    <lineage>
        <taxon>Bacteria</taxon>
        <taxon>Pseudomonadati</taxon>
        <taxon>Spirochaetota</taxon>
        <taxon>Spirochaetia</taxon>
        <taxon>Spirochaetales</taxon>
        <taxon>Treponemataceae</taxon>
        <taxon>Treponema</taxon>
    </lineage>
</organism>
<accession>A0A1I3IWT1</accession>
<sequence>MKKIGFWNNYTCFANNKAFDPNAYGIGEDLAYPLLLLKEKLEKEGYILETLDLDKPENYEVILFCDYPNPETCCVDITSIPKEKKYLLLTECELVYKPNARKDLLENFGKVFTYDDALIKECGYKKLFLPNKIKAPLFVPYNNKKISTVIAGNRTIKEKGELYSERLKAIRFMEKNHPNEFDLFGFNWDKKTFTGPKVITYFNRFNDLRKIFAEKHICYRGKIDNKLEVLSKYKFCFCYENTNAIPGYISEKIWDCFFAGCIPVYYGAPNVTDYIPDNVFIDFRNFNSYEELYNFLININEEQYNQYLRNTKEFLLSDKAYNFSAENYAYTLIKEIENK</sequence>
<dbReference type="InterPro" id="IPR038577">
    <property type="entry name" value="GT10-like_C_sf"/>
</dbReference>
<keyword evidence="6" id="KW-1185">Reference proteome</keyword>
<gene>
    <name evidence="5" type="ORF">SAMN04487775_102187</name>
</gene>
<evidence type="ECO:0000256" key="1">
    <source>
        <dbReference type="ARBA" id="ARBA00008919"/>
    </source>
</evidence>
<name>A0A1I3IWT1_9SPIR</name>
<dbReference type="GO" id="GO:0016020">
    <property type="term" value="C:membrane"/>
    <property type="evidence" value="ECO:0007669"/>
    <property type="project" value="InterPro"/>
</dbReference>
<evidence type="ECO:0000313" key="5">
    <source>
        <dbReference type="EMBL" id="SFI52431.1"/>
    </source>
</evidence>
<reference evidence="6" key="1">
    <citation type="submission" date="2016-10" db="EMBL/GenBank/DDBJ databases">
        <authorList>
            <person name="Varghese N."/>
            <person name="Submissions S."/>
        </authorList>
    </citation>
    <scope>NUCLEOTIDE SEQUENCE [LARGE SCALE GENOMIC DNA]</scope>
    <source>
        <strain evidence="6">XBD1002</strain>
    </source>
</reference>
<feature type="domain" description="Fucosyltransferase C-terminal" evidence="4">
    <location>
        <begin position="223"/>
        <end position="316"/>
    </location>
</feature>
<dbReference type="Pfam" id="PF00852">
    <property type="entry name" value="Glyco_transf_10"/>
    <property type="match status" value="1"/>
</dbReference>
<proteinExistence type="inferred from homology"/>
<dbReference type="Gene3D" id="3.40.50.11660">
    <property type="entry name" value="Glycosyl transferase family 10, C-terminal domain"/>
    <property type="match status" value="1"/>
</dbReference>
<dbReference type="AlphaFoldDB" id="A0A1I3IWT1"/>
<keyword evidence="3 5" id="KW-0808">Transferase</keyword>
<evidence type="ECO:0000313" key="6">
    <source>
        <dbReference type="Proteomes" id="UP000182737"/>
    </source>
</evidence>
<dbReference type="EMBL" id="FORI01000002">
    <property type="protein sequence ID" value="SFI52431.1"/>
    <property type="molecule type" value="Genomic_DNA"/>
</dbReference>
<evidence type="ECO:0000256" key="2">
    <source>
        <dbReference type="ARBA" id="ARBA00022676"/>
    </source>
</evidence>
<dbReference type="SUPFAM" id="SSF53756">
    <property type="entry name" value="UDP-Glycosyltransferase/glycogen phosphorylase"/>
    <property type="match status" value="1"/>
</dbReference>
<dbReference type="InterPro" id="IPR055270">
    <property type="entry name" value="Glyco_tran_10_C"/>
</dbReference>
<comment type="similarity">
    <text evidence="1">Belongs to the glycosyltransferase 10 family.</text>
</comment>
<dbReference type="PANTHER" id="PTHR11929:SF194">
    <property type="entry name" value="ALPHA-(1,3)-FUCOSYLTRANSFERASE 10"/>
    <property type="match status" value="1"/>
</dbReference>
<dbReference type="PANTHER" id="PTHR11929">
    <property type="entry name" value="ALPHA- 1,3 -FUCOSYLTRANSFERASE"/>
    <property type="match status" value="1"/>
</dbReference>
<protein>
    <submittedName>
        <fullName evidence="5">Glycosyltransferase family 10 (Fucosyltransferase) C-term</fullName>
    </submittedName>
</protein>
<keyword evidence="2 5" id="KW-0328">Glycosyltransferase</keyword>
<dbReference type="RefSeq" id="WP_074930583.1">
    <property type="nucleotide sequence ID" value="NZ_FORI01000002.1"/>
</dbReference>
<dbReference type="GO" id="GO:0046920">
    <property type="term" value="F:alpha-(1-&gt;3)-fucosyltransferase activity"/>
    <property type="evidence" value="ECO:0007669"/>
    <property type="project" value="TreeGrafter"/>
</dbReference>